<evidence type="ECO:0000256" key="2">
    <source>
        <dbReference type="ARBA" id="ARBA00022759"/>
    </source>
</evidence>
<dbReference type="InterPro" id="IPR004087">
    <property type="entry name" value="KH_dom"/>
</dbReference>
<dbReference type="GO" id="GO:0003723">
    <property type="term" value="F:RNA binding"/>
    <property type="evidence" value="ECO:0007669"/>
    <property type="project" value="UniProtKB-UniRule"/>
</dbReference>
<dbReference type="PANTHER" id="PTHR12826:SF15">
    <property type="entry name" value="RIBONUCLEASE Y"/>
    <property type="match status" value="1"/>
</dbReference>
<dbReference type="CDD" id="cd22431">
    <property type="entry name" value="KH-I_RNaseY"/>
    <property type="match status" value="1"/>
</dbReference>
<evidence type="ECO:0000256" key="7">
    <source>
        <dbReference type="SAM" id="Coils"/>
    </source>
</evidence>
<dbReference type="Pfam" id="PF01966">
    <property type="entry name" value="HD"/>
    <property type="match status" value="1"/>
</dbReference>
<dbReference type="Pfam" id="PF00013">
    <property type="entry name" value="KH_1"/>
    <property type="match status" value="1"/>
</dbReference>
<dbReference type="Proteomes" id="UP001324634">
    <property type="component" value="Chromosome"/>
</dbReference>
<dbReference type="InterPro" id="IPR006674">
    <property type="entry name" value="HD_domain"/>
</dbReference>
<dbReference type="AlphaFoldDB" id="A0AAX4HQY9"/>
<feature type="domain" description="HD" evidence="8">
    <location>
        <begin position="333"/>
        <end position="426"/>
    </location>
</feature>
<feature type="coiled-coil region" evidence="7">
    <location>
        <begin position="158"/>
        <end position="186"/>
    </location>
</feature>
<dbReference type="EC" id="3.1.-.-" evidence="5 6"/>
<dbReference type="InterPro" id="IPR004088">
    <property type="entry name" value="KH_dom_type_1"/>
</dbReference>
<reference evidence="9 10" key="1">
    <citation type="submission" date="2023-11" db="EMBL/GenBank/DDBJ databases">
        <title>Peredibacter starrii A3.12.</title>
        <authorList>
            <person name="Mitchell R.J."/>
        </authorList>
    </citation>
    <scope>NUCLEOTIDE SEQUENCE [LARGE SCALE GENOMIC DNA]</scope>
    <source>
        <strain evidence="9 10">A3.12</strain>
    </source>
</reference>
<dbReference type="SMART" id="SM00471">
    <property type="entry name" value="HDc"/>
    <property type="match status" value="1"/>
</dbReference>
<keyword evidence="7" id="KW-0175">Coiled coil</keyword>
<dbReference type="SUPFAM" id="SSF109604">
    <property type="entry name" value="HD-domain/PDEase-like"/>
    <property type="match status" value="1"/>
</dbReference>
<evidence type="ECO:0000256" key="3">
    <source>
        <dbReference type="ARBA" id="ARBA00022801"/>
    </source>
</evidence>
<evidence type="ECO:0000256" key="4">
    <source>
        <dbReference type="ARBA" id="ARBA00022884"/>
    </source>
</evidence>
<evidence type="ECO:0000256" key="5">
    <source>
        <dbReference type="HAMAP-Rule" id="MF_00335"/>
    </source>
</evidence>
<feature type="coiled-coil region" evidence="7">
    <location>
        <begin position="41"/>
        <end position="115"/>
    </location>
</feature>
<dbReference type="GO" id="GO:0004521">
    <property type="term" value="F:RNA endonuclease activity"/>
    <property type="evidence" value="ECO:0007669"/>
    <property type="project" value="UniProtKB-UniRule"/>
</dbReference>
<keyword evidence="10" id="KW-1185">Reference proteome</keyword>
<dbReference type="InterPro" id="IPR036612">
    <property type="entry name" value="KH_dom_type_1_sf"/>
</dbReference>
<keyword evidence="3 5" id="KW-0378">Hydrolase</keyword>
<dbReference type="HAMAP" id="MF_00335">
    <property type="entry name" value="RNase_Y"/>
    <property type="match status" value="1"/>
</dbReference>
<evidence type="ECO:0000259" key="8">
    <source>
        <dbReference type="PROSITE" id="PS51831"/>
    </source>
</evidence>
<sequence length="517" mass="57520">MNPMMMAVVGVIVGAIVAYLAVSMKNASAQKSKEGAAQDILAKAQADAEEVKKKAEEKAKQIVRDERNRLEDEMEKKKKHLSDFERGLTKKEVALEQKTEQIQKDTDRVKAKETEIETRVQKLDAEIKKNIEIQDDLANKLTQVAGLTKEQAKNELIAQVEEEARLDAAKKVKRIEEEANEEAEKRSKRIVGIAIQRFAGEYVAEQTISSVEIADDGVKGRLIGREGRNIRAFEQICGVDLIIDDTPGVVTISSFNVVRKEISRMTIERLIADGRIHPAKIEEFYEKCKHEFESRLRELGEKAQMEIGVHGIHPEILKLIGALNWRTSYTQNQYQHALETAFLAGNMAAELGMNVKQARRAGLMHDIGKVLDASAEGSHAVIGADFAKKYGESPDIVHAIRAHHDDEKPESVLAHLVAAGDALSGARPGARKALKESYVSRLSDIEKIVNGFEGVQRSYAISAGREIRVMVENEKVSDEQTIMLSRDIARKIEQEMSYPGTIKVSVIRETRAVGIAK</sequence>
<dbReference type="InterPro" id="IPR017705">
    <property type="entry name" value="Ribonuclease_Y"/>
</dbReference>
<evidence type="ECO:0000256" key="1">
    <source>
        <dbReference type="ARBA" id="ARBA00022722"/>
    </source>
</evidence>
<keyword evidence="1 5" id="KW-0540">Nuclease</keyword>
<dbReference type="InterPro" id="IPR022711">
    <property type="entry name" value="RNase_Y_N"/>
</dbReference>
<dbReference type="RefSeq" id="WP_321396586.1">
    <property type="nucleotide sequence ID" value="NZ_CP139487.1"/>
</dbReference>
<dbReference type="SUPFAM" id="SSF54791">
    <property type="entry name" value="Eukaryotic type KH-domain (KH-domain type I)"/>
    <property type="match status" value="1"/>
</dbReference>
<comment type="function">
    <text evidence="5">Endoribonuclease that initiates mRNA decay.</text>
</comment>
<gene>
    <name evidence="5 9" type="primary">rny</name>
    <name evidence="9" type="ORF">SOO65_02805</name>
</gene>
<dbReference type="EMBL" id="CP139487">
    <property type="protein sequence ID" value="WPU65666.1"/>
    <property type="molecule type" value="Genomic_DNA"/>
</dbReference>
<comment type="similarity">
    <text evidence="5">Belongs to the RNase Y family.</text>
</comment>
<dbReference type="PANTHER" id="PTHR12826">
    <property type="entry name" value="RIBONUCLEASE Y"/>
    <property type="match status" value="1"/>
</dbReference>
<name>A0AAX4HQY9_9BACT</name>
<dbReference type="GO" id="GO:0005886">
    <property type="term" value="C:plasma membrane"/>
    <property type="evidence" value="ECO:0007669"/>
    <property type="project" value="UniProtKB-UniRule"/>
</dbReference>
<dbReference type="GO" id="GO:0016787">
    <property type="term" value="F:hydrolase activity"/>
    <property type="evidence" value="ECO:0007669"/>
    <property type="project" value="UniProtKB-KW"/>
</dbReference>
<keyword evidence="2 5" id="KW-0255">Endonuclease</keyword>
<dbReference type="InterPro" id="IPR006675">
    <property type="entry name" value="HDIG_dom"/>
</dbReference>
<dbReference type="CDD" id="cd00077">
    <property type="entry name" value="HDc"/>
    <property type="match status" value="1"/>
</dbReference>
<organism evidence="9 10">
    <name type="scientific">Peredibacter starrii</name>
    <dbReference type="NCBI Taxonomy" id="28202"/>
    <lineage>
        <taxon>Bacteria</taxon>
        <taxon>Pseudomonadati</taxon>
        <taxon>Bdellovibrionota</taxon>
        <taxon>Bacteriovoracia</taxon>
        <taxon>Bacteriovoracales</taxon>
        <taxon>Bacteriovoracaceae</taxon>
        <taxon>Peredibacter</taxon>
    </lineage>
</organism>
<proteinExistence type="inferred from homology"/>
<dbReference type="NCBIfam" id="TIGR00277">
    <property type="entry name" value="HDIG"/>
    <property type="match status" value="1"/>
</dbReference>
<evidence type="ECO:0000256" key="6">
    <source>
        <dbReference type="NCBIfam" id="TIGR03319"/>
    </source>
</evidence>
<accession>A0AAX4HQY9</accession>
<dbReference type="Pfam" id="PF12072">
    <property type="entry name" value="RNase_Y_N"/>
    <property type="match status" value="1"/>
</dbReference>
<dbReference type="Gene3D" id="1.10.3210.10">
    <property type="entry name" value="Hypothetical protein af1432"/>
    <property type="match status" value="1"/>
</dbReference>
<dbReference type="NCBIfam" id="TIGR03319">
    <property type="entry name" value="RNase_Y"/>
    <property type="match status" value="1"/>
</dbReference>
<dbReference type="PROSITE" id="PS51831">
    <property type="entry name" value="HD"/>
    <property type="match status" value="1"/>
</dbReference>
<dbReference type="GO" id="GO:0006402">
    <property type="term" value="P:mRNA catabolic process"/>
    <property type="evidence" value="ECO:0007669"/>
    <property type="project" value="UniProtKB-UniRule"/>
</dbReference>
<dbReference type="KEGG" id="psti:SOO65_02805"/>
<evidence type="ECO:0000313" key="9">
    <source>
        <dbReference type="EMBL" id="WPU65666.1"/>
    </source>
</evidence>
<protein>
    <recommendedName>
        <fullName evidence="5 6">Ribonuclease Y</fullName>
        <shortName evidence="5">RNase Y</shortName>
        <ecNumber evidence="5 6">3.1.-.-</ecNumber>
    </recommendedName>
</protein>
<keyword evidence="4 5" id="KW-0694">RNA-binding</keyword>
<dbReference type="InterPro" id="IPR003607">
    <property type="entry name" value="HD/PDEase_dom"/>
</dbReference>
<dbReference type="SMART" id="SM00322">
    <property type="entry name" value="KH"/>
    <property type="match status" value="1"/>
</dbReference>
<evidence type="ECO:0000313" key="10">
    <source>
        <dbReference type="Proteomes" id="UP001324634"/>
    </source>
</evidence>